<dbReference type="InterPro" id="IPR003594">
    <property type="entry name" value="HATPase_dom"/>
</dbReference>
<dbReference type="InterPro" id="IPR004358">
    <property type="entry name" value="Sig_transdc_His_kin-like_C"/>
</dbReference>
<dbReference type="SUPFAM" id="SSF55874">
    <property type="entry name" value="ATPase domain of HSP90 chaperone/DNA topoisomerase II/histidine kinase"/>
    <property type="match status" value="1"/>
</dbReference>
<dbReference type="FunFam" id="3.30.565.10:FF:000006">
    <property type="entry name" value="Sensor histidine kinase WalK"/>
    <property type="match status" value="1"/>
</dbReference>
<evidence type="ECO:0000256" key="7">
    <source>
        <dbReference type="ARBA" id="ARBA00022692"/>
    </source>
</evidence>
<dbReference type="AlphaFoldDB" id="A0AAE3E421"/>
<dbReference type="GO" id="GO:0005524">
    <property type="term" value="F:ATP binding"/>
    <property type="evidence" value="ECO:0007669"/>
    <property type="project" value="UniProtKB-KW"/>
</dbReference>
<feature type="coiled-coil region" evidence="14">
    <location>
        <begin position="43"/>
        <end position="81"/>
    </location>
</feature>
<dbReference type="SUPFAM" id="SSF47384">
    <property type="entry name" value="Homodimeric domain of signal transducing histidine kinase"/>
    <property type="match status" value="1"/>
</dbReference>
<dbReference type="InterPro" id="IPR050398">
    <property type="entry name" value="HssS/ArlS-like"/>
</dbReference>
<evidence type="ECO:0000256" key="1">
    <source>
        <dbReference type="ARBA" id="ARBA00000085"/>
    </source>
</evidence>
<evidence type="ECO:0000256" key="5">
    <source>
        <dbReference type="ARBA" id="ARBA00022553"/>
    </source>
</evidence>
<dbReference type="CDD" id="cd00082">
    <property type="entry name" value="HisKA"/>
    <property type="match status" value="1"/>
</dbReference>
<feature type="region of interest" description="Disordered" evidence="15">
    <location>
        <begin position="138"/>
        <end position="194"/>
    </location>
</feature>
<evidence type="ECO:0000256" key="14">
    <source>
        <dbReference type="SAM" id="Coils"/>
    </source>
</evidence>
<dbReference type="PRINTS" id="PR00344">
    <property type="entry name" value="BCTRLSENSOR"/>
</dbReference>
<evidence type="ECO:0000256" key="12">
    <source>
        <dbReference type="ARBA" id="ARBA00023012"/>
    </source>
</evidence>
<dbReference type="Pfam" id="PF02518">
    <property type="entry name" value="HATPase_c"/>
    <property type="match status" value="1"/>
</dbReference>
<dbReference type="PANTHER" id="PTHR45528">
    <property type="entry name" value="SENSOR HISTIDINE KINASE CPXA"/>
    <property type="match status" value="1"/>
</dbReference>
<dbReference type="InterPro" id="IPR005467">
    <property type="entry name" value="His_kinase_dom"/>
</dbReference>
<feature type="domain" description="HAMP" evidence="18">
    <location>
        <begin position="256"/>
        <end position="308"/>
    </location>
</feature>
<dbReference type="SUPFAM" id="SSF158472">
    <property type="entry name" value="HAMP domain-like"/>
    <property type="match status" value="1"/>
</dbReference>
<dbReference type="SMART" id="SM00304">
    <property type="entry name" value="HAMP"/>
    <property type="match status" value="1"/>
</dbReference>
<dbReference type="PROSITE" id="PS50885">
    <property type="entry name" value="HAMP"/>
    <property type="match status" value="1"/>
</dbReference>
<evidence type="ECO:0000256" key="2">
    <source>
        <dbReference type="ARBA" id="ARBA00004651"/>
    </source>
</evidence>
<dbReference type="EC" id="2.7.13.3" evidence="3"/>
<dbReference type="EMBL" id="JAJEQN010000014">
    <property type="protein sequence ID" value="MCC2221420.1"/>
    <property type="molecule type" value="Genomic_DNA"/>
</dbReference>
<dbReference type="CDD" id="cd00075">
    <property type="entry name" value="HATPase"/>
    <property type="match status" value="1"/>
</dbReference>
<evidence type="ECO:0000256" key="8">
    <source>
        <dbReference type="ARBA" id="ARBA00022741"/>
    </source>
</evidence>
<feature type="transmembrane region" description="Helical" evidence="16">
    <location>
        <begin position="236"/>
        <end position="258"/>
    </location>
</feature>
<dbReference type="Proteomes" id="UP001198200">
    <property type="component" value="Unassembled WGS sequence"/>
</dbReference>
<evidence type="ECO:0000256" key="11">
    <source>
        <dbReference type="ARBA" id="ARBA00022989"/>
    </source>
</evidence>
<accession>A0AAE3E421</accession>
<dbReference type="SMART" id="SM00387">
    <property type="entry name" value="HATPase_c"/>
    <property type="match status" value="1"/>
</dbReference>
<dbReference type="Pfam" id="PF00512">
    <property type="entry name" value="HisKA"/>
    <property type="match status" value="1"/>
</dbReference>
<evidence type="ECO:0000256" key="13">
    <source>
        <dbReference type="ARBA" id="ARBA00023136"/>
    </source>
</evidence>
<keyword evidence="10" id="KW-0067">ATP-binding</keyword>
<organism evidence="19 20">
    <name type="scientific">Anthropogastromicrobium aceti</name>
    <dbReference type="NCBI Taxonomy" id="2981768"/>
    <lineage>
        <taxon>Bacteria</taxon>
        <taxon>Bacillati</taxon>
        <taxon>Bacillota</taxon>
        <taxon>Clostridia</taxon>
        <taxon>Lachnospirales</taxon>
        <taxon>Lachnospiraceae</taxon>
        <taxon>Anthropogastromicrobium</taxon>
    </lineage>
</organism>
<keyword evidence="4" id="KW-1003">Cell membrane</keyword>
<evidence type="ECO:0000313" key="19">
    <source>
        <dbReference type="EMBL" id="MCC2221420.1"/>
    </source>
</evidence>
<feature type="domain" description="Histidine kinase" evidence="17">
    <location>
        <begin position="316"/>
        <end position="532"/>
    </location>
</feature>
<dbReference type="CDD" id="cd06225">
    <property type="entry name" value="HAMP"/>
    <property type="match status" value="1"/>
</dbReference>
<dbReference type="InterPro" id="IPR036097">
    <property type="entry name" value="HisK_dim/P_sf"/>
</dbReference>
<dbReference type="SMART" id="SM00388">
    <property type="entry name" value="HisKA"/>
    <property type="match status" value="1"/>
</dbReference>
<dbReference type="PROSITE" id="PS50109">
    <property type="entry name" value="HIS_KIN"/>
    <property type="match status" value="1"/>
</dbReference>
<keyword evidence="6" id="KW-0808">Transferase</keyword>
<dbReference type="RefSeq" id="WP_308731593.1">
    <property type="nucleotide sequence ID" value="NZ_JAJEQN010000014.1"/>
</dbReference>
<dbReference type="Gene3D" id="6.10.340.10">
    <property type="match status" value="1"/>
</dbReference>
<comment type="catalytic activity">
    <reaction evidence="1">
        <text>ATP + protein L-histidine = ADP + protein N-phospho-L-histidine.</text>
        <dbReference type="EC" id="2.7.13.3"/>
    </reaction>
</comment>
<proteinExistence type="predicted"/>
<evidence type="ECO:0000256" key="15">
    <source>
        <dbReference type="SAM" id="MobiDB-lite"/>
    </source>
</evidence>
<feature type="compositionally biased region" description="Polar residues" evidence="15">
    <location>
        <begin position="176"/>
        <end position="193"/>
    </location>
</feature>
<keyword evidence="7 16" id="KW-0812">Transmembrane</keyword>
<comment type="caution">
    <text evidence="19">The sequence shown here is derived from an EMBL/GenBank/DDBJ whole genome shotgun (WGS) entry which is preliminary data.</text>
</comment>
<dbReference type="Gene3D" id="1.10.287.130">
    <property type="match status" value="1"/>
</dbReference>
<evidence type="ECO:0000313" key="20">
    <source>
        <dbReference type="Proteomes" id="UP001198200"/>
    </source>
</evidence>
<dbReference type="InterPro" id="IPR003661">
    <property type="entry name" value="HisK_dim/P_dom"/>
</dbReference>
<evidence type="ECO:0000256" key="6">
    <source>
        <dbReference type="ARBA" id="ARBA00022679"/>
    </source>
</evidence>
<evidence type="ECO:0000259" key="18">
    <source>
        <dbReference type="PROSITE" id="PS50885"/>
    </source>
</evidence>
<protein>
    <recommendedName>
        <fullName evidence="3">histidine kinase</fullName>
        <ecNumber evidence="3">2.7.13.3</ecNumber>
    </recommendedName>
</protein>
<dbReference type="Gene3D" id="3.30.565.10">
    <property type="entry name" value="Histidine kinase-like ATPase, C-terminal domain"/>
    <property type="match status" value="1"/>
</dbReference>
<name>A0AAE3E421_9FIRM</name>
<dbReference type="Pfam" id="PF00672">
    <property type="entry name" value="HAMP"/>
    <property type="match status" value="1"/>
</dbReference>
<dbReference type="GO" id="GO:0005886">
    <property type="term" value="C:plasma membrane"/>
    <property type="evidence" value="ECO:0007669"/>
    <property type="project" value="UniProtKB-SubCell"/>
</dbReference>
<evidence type="ECO:0000256" key="3">
    <source>
        <dbReference type="ARBA" id="ARBA00012438"/>
    </source>
</evidence>
<dbReference type="InterPro" id="IPR036890">
    <property type="entry name" value="HATPase_C_sf"/>
</dbReference>
<keyword evidence="8" id="KW-0547">Nucleotide-binding</keyword>
<evidence type="ECO:0000259" key="17">
    <source>
        <dbReference type="PROSITE" id="PS50109"/>
    </source>
</evidence>
<evidence type="ECO:0000256" key="9">
    <source>
        <dbReference type="ARBA" id="ARBA00022777"/>
    </source>
</evidence>
<reference evidence="19 20" key="1">
    <citation type="submission" date="2021-10" db="EMBL/GenBank/DDBJ databases">
        <title>Anaerobic single-cell dispensing facilitates the cultivation of human gut bacteria.</title>
        <authorList>
            <person name="Afrizal A."/>
        </authorList>
    </citation>
    <scope>NUCLEOTIDE SEQUENCE [LARGE SCALE GENOMIC DNA]</scope>
    <source>
        <strain evidence="19 20">CLA-AA-H224</strain>
    </source>
</reference>
<dbReference type="PANTHER" id="PTHR45528:SF1">
    <property type="entry name" value="SENSOR HISTIDINE KINASE CPXA"/>
    <property type="match status" value="1"/>
</dbReference>
<keyword evidence="14" id="KW-0175">Coiled coil</keyword>
<dbReference type="FunFam" id="1.10.287.130:FF:000001">
    <property type="entry name" value="Two-component sensor histidine kinase"/>
    <property type="match status" value="1"/>
</dbReference>
<keyword evidence="12" id="KW-0902">Two-component regulatory system</keyword>
<keyword evidence="20" id="KW-1185">Reference proteome</keyword>
<gene>
    <name evidence="19" type="ORF">LKD48_07180</name>
</gene>
<dbReference type="GO" id="GO:0000155">
    <property type="term" value="F:phosphorelay sensor kinase activity"/>
    <property type="evidence" value="ECO:0007669"/>
    <property type="project" value="InterPro"/>
</dbReference>
<evidence type="ECO:0000256" key="16">
    <source>
        <dbReference type="SAM" id="Phobius"/>
    </source>
</evidence>
<keyword evidence="5" id="KW-0597">Phosphoprotein</keyword>
<sequence length="533" mass="59770">MIIFKRKHLSIKWGIFAGILVFLAILLLLLFLLQTVYLDDIYKAAKKNTLNNANDNVEQILDDQLGNLSVMEQQLDELTAEYDIDIQISGEDGTLLYSSLRMYENTLPKQFYQDFYKRAEKNGGSFTEEIAGDIQRDPFDLFEGNGELPEKPTDEENEAVLPPEKSTGDGNEAGQPPQNENTGNGVSLDQTPPSGIAQESMVSVRILTISSTPYLTIVSARLTPVNATVQMIRQELIFVSIIMIILALVLAMVISRFISKPLSQMNESAKELAKGNYDVEFHDQSSLEISELGSTLNYTARQLKKTEQLQHELIANVSHDLRTPLTMIQAYAEMMRDIPGDNTQENVQVIIDEAGHLTGMVNDLLDISKLQAGVTQLNKTHFNLTANLEEAVQRIGRMASANEFTIELICDHDKEVFVDADEFKIYQVVYNLINNALNYSGDSRHVTVRQECIDDTVKVSVQDFGPGIAKENLPLVWERYYKVDKEHLRSFNGSGLGLAIVRKILELHNAQYGVDSTLGQGSTFWFCLKVSDE</sequence>
<dbReference type="InterPro" id="IPR003660">
    <property type="entry name" value="HAMP_dom"/>
</dbReference>
<keyword evidence="9 19" id="KW-0418">Kinase</keyword>
<keyword evidence="13 16" id="KW-0472">Membrane</keyword>
<evidence type="ECO:0000256" key="10">
    <source>
        <dbReference type="ARBA" id="ARBA00022840"/>
    </source>
</evidence>
<evidence type="ECO:0000256" key="4">
    <source>
        <dbReference type="ARBA" id="ARBA00022475"/>
    </source>
</evidence>
<comment type="subcellular location">
    <subcellularLocation>
        <location evidence="2">Cell membrane</location>
        <topology evidence="2">Multi-pass membrane protein</topology>
    </subcellularLocation>
</comment>
<keyword evidence="11 16" id="KW-1133">Transmembrane helix</keyword>